<evidence type="ECO:0000256" key="4">
    <source>
        <dbReference type="ARBA" id="ARBA00022840"/>
    </source>
</evidence>
<reference evidence="7" key="1">
    <citation type="submission" date="2016-11" db="UniProtKB">
        <authorList>
            <consortium name="WormBaseParasite"/>
        </authorList>
    </citation>
    <scope>IDENTIFICATION</scope>
</reference>
<dbReference type="Proteomes" id="UP000095287">
    <property type="component" value="Unplaced"/>
</dbReference>
<keyword evidence="1" id="KW-0547">Nucleotide-binding</keyword>
<keyword evidence="2" id="KW-0378">Hydrolase</keyword>
<dbReference type="GO" id="GO:0043139">
    <property type="term" value="F:5'-3' DNA helicase activity"/>
    <property type="evidence" value="ECO:0007669"/>
    <property type="project" value="TreeGrafter"/>
</dbReference>
<feature type="domain" description="DNA2/NAM7 helicase-like C-terminal" evidence="5">
    <location>
        <begin position="5"/>
        <end position="102"/>
    </location>
</feature>
<name>A0A1I7ZGT6_9BILA</name>
<dbReference type="SUPFAM" id="SSF52540">
    <property type="entry name" value="P-loop containing nucleoside triphosphate hydrolases"/>
    <property type="match status" value="1"/>
</dbReference>
<dbReference type="InterPro" id="IPR027417">
    <property type="entry name" value="P-loop_NTPase"/>
</dbReference>
<dbReference type="PANTHER" id="PTHR43788">
    <property type="entry name" value="DNA2/NAM7 HELICASE FAMILY MEMBER"/>
    <property type="match status" value="1"/>
</dbReference>
<keyword evidence="4" id="KW-0067">ATP-binding</keyword>
<proteinExistence type="predicted"/>
<evidence type="ECO:0000259" key="5">
    <source>
        <dbReference type="Pfam" id="PF13087"/>
    </source>
</evidence>
<dbReference type="Pfam" id="PF13087">
    <property type="entry name" value="AAA_12"/>
    <property type="match status" value="1"/>
</dbReference>
<dbReference type="PANTHER" id="PTHR43788:SF8">
    <property type="entry name" value="DNA-BINDING PROTEIN SMUBP-2"/>
    <property type="match status" value="1"/>
</dbReference>
<dbReference type="WBParaSite" id="L893_g26176.t1">
    <property type="protein sequence ID" value="L893_g26176.t1"/>
    <property type="gene ID" value="L893_g26176"/>
</dbReference>
<evidence type="ECO:0000313" key="7">
    <source>
        <dbReference type="WBParaSite" id="L893_g26176.t1"/>
    </source>
</evidence>
<dbReference type="CDD" id="cd18808">
    <property type="entry name" value="SF1_C_Upf1"/>
    <property type="match status" value="1"/>
</dbReference>
<organism evidence="6 7">
    <name type="scientific">Steinernema glaseri</name>
    <dbReference type="NCBI Taxonomy" id="37863"/>
    <lineage>
        <taxon>Eukaryota</taxon>
        <taxon>Metazoa</taxon>
        <taxon>Ecdysozoa</taxon>
        <taxon>Nematoda</taxon>
        <taxon>Chromadorea</taxon>
        <taxon>Rhabditida</taxon>
        <taxon>Tylenchina</taxon>
        <taxon>Panagrolaimomorpha</taxon>
        <taxon>Strongyloidoidea</taxon>
        <taxon>Steinernematidae</taxon>
        <taxon>Steinernema</taxon>
    </lineage>
</organism>
<evidence type="ECO:0000256" key="1">
    <source>
        <dbReference type="ARBA" id="ARBA00022741"/>
    </source>
</evidence>
<evidence type="ECO:0000256" key="2">
    <source>
        <dbReference type="ARBA" id="ARBA00022801"/>
    </source>
</evidence>
<dbReference type="GO" id="GO:0016787">
    <property type="term" value="F:hydrolase activity"/>
    <property type="evidence" value="ECO:0007669"/>
    <property type="project" value="UniProtKB-KW"/>
</dbReference>
<accession>A0A1I7ZGT6</accession>
<evidence type="ECO:0000256" key="3">
    <source>
        <dbReference type="ARBA" id="ARBA00022806"/>
    </source>
</evidence>
<dbReference type="InterPro" id="IPR041679">
    <property type="entry name" value="DNA2/NAM7-like_C"/>
</dbReference>
<protein>
    <submittedName>
        <fullName evidence="7">AAA_12 domain-containing protein</fullName>
    </submittedName>
</protein>
<dbReference type="AlphaFoldDB" id="A0A1I7ZGT6"/>
<evidence type="ECO:0000313" key="6">
    <source>
        <dbReference type="Proteomes" id="UP000095287"/>
    </source>
</evidence>
<dbReference type="InterPro" id="IPR047187">
    <property type="entry name" value="SF1_C_Upf1"/>
</dbReference>
<dbReference type="Gene3D" id="3.40.50.300">
    <property type="entry name" value="P-loop containing nucleotide triphosphate hydrolases"/>
    <property type="match status" value="1"/>
</dbReference>
<dbReference type="InterPro" id="IPR050534">
    <property type="entry name" value="Coronavir_polyprotein_1ab"/>
</dbReference>
<keyword evidence="3" id="KW-0347">Helicase</keyword>
<sequence>MAMMLIYDALKHNVQPEDIDVICLYKGQAATMCSMLKDHKKIEVATVDSFQGREKSYILLLTTRTYAPRNIAVDDSSIFIKNRQRMNVATSRAIHGMIILAHPWIQNVWSDVYSYCQDRGLIR</sequence>
<dbReference type="GO" id="GO:0005524">
    <property type="term" value="F:ATP binding"/>
    <property type="evidence" value="ECO:0007669"/>
    <property type="project" value="UniProtKB-KW"/>
</dbReference>
<keyword evidence="6" id="KW-1185">Reference proteome</keyword>